<dbReference type="AlphaFoldDB" id="A0A1C0YMI1"/>
<comment type="caution">
    <text evidence="1">The sequence shown here is derived from an EMBL/GenBank/DDBJ whole genome shotgun (WGS) entry which is preliminary data.</text>
</comment>
<dbReference type="RefSeq" id="WP_066542154.1">
    <property type="nucleotide sequence ID" value="NZ_MASJ01000001.1"/>
</dbReference>
<dbReference type="OrthoDB" id="9862871at2"/>
<name>A0A1C0YMI1_9BACL</name>
<evidence type="ECO:0000313" key="1">
    <source>
        <dbReference type="EMBL" id="OCS88358.1"/>
    </source>
</evidence>
<reference evidence="1 2" key="1">
    <citation type="submission" date="2016-07" db="EMBL/GenBank/DDBJ databases">
        <title>Caryophanon tenue genome sequencing.</title>
        <authorList>
            <person name="Verma A."/>
            <person name="Pal Y."/>
            <person name="Krishnamurthi S."/>
        </authorList>
    </citation>
    <scope>NUCLEOTIDE SEQUENCE [LARGE SCALE GENOMIC DNA]</scope>
    <source>
        <strain evidence="1 2">DSM 14152</strain>
    </source>
</reference>
<keyword evidence="2" id="KW-1185">Reference proteome</keyword>
<protein>
    <submittedName>
        <fullName evidence="1">Uncharacterized protein</fullName>
    </submittedName>
</protein>
<sequence>MSITLFGLWMHDVNEQLHTTGVRTADIQVDTNKPSVTMIHMSRFAKGILRFSCTRELEFELYDKRTNQLLKWSMISNANPTQPQKLLDFLQPYFTGLQTGEVQSFESLMQQL</sequence>
<proteinExistence type="predicted"/>
<dbReference type="EMBL" id="MASJ01000001">
    <property type="protein sequence ID" value="OCS88358.1"/>
    <property type="molecule type" value="Genomic_DNA"/>
</dbReference>
<dbReference type="Proteomes" id="UP000093199">
    <property type="component" value="Unassembled WGS sequence"/>
</dbReference>
<evidence type="ECO:0000313" key="2">
    <source>
        <dbReference type="Proteomes" id="UP000093199"/>
    </source>
</evidence>
<gene>
    <name evidence="1" type="ORF">A6M13_00500</name>
</gene>
<dbReference type="STRING" id="33978.A6M13_00500"/>
<organism evidence="1 2">
    <name type="scientific">Caryophanon tenue</name>
    <dbReference type="NCBI Taxonomy" id="33978"/>
    <lineage>
        <taxon>Bacteria</taxon>
        <taxon>Bacillati</taxon>
        <taxon>Bacillota</taxon>
        <taxon>Bacilli</taxon>
        <taxon>Bacillales</taxon>
        <taxon>Caryophanaceae</taxon>
        <taxon>Caryophanon</taxon>
    </lineage>
</organism>
<accession>A0A1C0YMI1</accession>